<dbReference type="AlphaFoldDB" id="A0A6A4W6E2"/>
<dbReference type="GO" id="GO:0051015">
    <property type="term" value="F:actin filament binding"/>
    <property type="evidence" value="ECO:0007669"/>
    <property type="project" value="TreeGrafter"/>
</dbReference>
<evidence type="ECO:0000313" key="4">
    <source>
        <dbReference type="Proteomes" id="UP000440578"/>
    </source>
</evidence>
<feature type="domain" description="Calponin-homology (CH)" evidence="2">
    <location>
        <begin position="10"/>
        <end position="115"/>
    </location>
</feature>
<dbReference type="Gene3D" id="1.10.418.10">
    <property type="entry name" value="Calponin-like domain"/>
    <property type="match status" value="1"/>
</dbReference>
<evidence type="ECO:0000313" key="3">
    <source>
        <dbReference type="EMBL" id="KAF0302896.1"/>
    </source>
</evidence>
<dbReference type="PRINTS" id="PR00888">
    <property type="entry name" value="SM22CALPONIN"/>
</dbReference>
<dbReference type="PANTHER" id="PTHR47385">
    <property type="entry name" value="CALPONIN"/>
    <property type="match status" value="1"/>
</dbReference>
<reference evidence="3 4" key="1">
    <citation type="submission" date="2019-07" db="EMBL/GenBank/DDBJ databases">
        <title>Draft genome assembly of a fouling barnacle, Amphibalanus amphitrite (Darwin, 1854): The first reference genome for Thecostraca.</title>
        <authorList>
            <person name="Kim W."/>
        </authorList>
    </citation>
    <scope>NUCLEOTIDE SEQUENCE [LARGE SCALE GENOMIC DNA]</scope>
    <source>
        <strain evidence="3">SNU_AA5</strain>
        <tissue evidence="3">Soma without cirri and trophi</tissue>
    </source>
</reference>
<dbReference type="PROSITE" id="PS51122">
    <property type="entry name" value="CALPONIN_2"/>
    <property type="match status" value="1"/>
</dbReference>
<dbReference type="InterPro" id="IPR050606">
    <property type="entry name" value="Calponin-like"/>
</dbReference>
<gene>
    <name evidence="3" type="primary">Mp20_1</name>
    <name evidence="3" type="ORF">FJT64_000337</name>
</gene>
<dbReference type="Proteomes" id="UP000440578">
    <property type="component" value="Unassembled WGS sequence"/>
</dbReference>
<dbReference type="EMBL" id="VIIS01001002">
    <property type="protein sequence ID" value="KAF0302896.1"/>
    <property type="molecule type" value="Genomic_DNA"/>
</dbReference>
<dbReference type="Pfam" id="PF00307">
    <property type="entry name" value="CH"/>
    <property type="match status" value="1"/>
</dbReference>
<evidence type="ECO:0000256" key="1">
    <source>
        <dbReference type="ARBA" id="ARBA00009631"/>
    </source>
</evidence>
<organism evidence="3 4">
    <name type="scientific">Amphibalanus amphitrite</name>
    <name type="common">Striped barnacle</name>
    <name type="synonym">Balanus amphitrite</name>
    <dbReference type="NCBI Taxonomy" id="1232801"/>
    <lineage>
        <taxon>Eukaryota</taxon>
        <taxon>Metazoa</taxon>
        <taxon>Ecdysozoa</taxon>
        <taxon>Arthropoda</taxon>
        <taxon>Crustacea</taxon>
        <taxon>Multicrustacea</taxon>
        <taxon>Cirripedia</taxon>
        <taxon>Thoracica</taxon>
        <taxon>Thoracicalcarea</taxon>
        <taxon>Balanomorpha</taxon>
        <taxon>Balanoidea</taxon>
        <taxon>Balanidae</taxon>
        <taxon>Amphibalaninae</taxon>
        <taxon>Amphibalanus</taxon>
    </lineage>
</organism>
<dbReference type="GO" id="GO:0015629">
    <property type="term" value="C:actin cytoskeleton"/>
    <property type="evidence" value="ECO:0007669"/>
    <property type="project" value="TreeGrafter"/>
</dbReference>
<dbReference type="OrthoDB" id="15627at2759"/>
<dbReference type="SUPFAM" id="SSF47576">
    <property type="entry name" value="Calponin-homology domain, CH-domain"/>
    <property type="match status" value="1"/>
</dbReference>
<dbReference type="InterPro" id="IPR001715">
    <property type="entry name" value="CH_dom"/>
</dbReference>
<dbReference type="PANTHER" id="PTHR47385:SF13">
    <property type="entry name" value="CALPONIN"/>
    <property type="match status" value="1"/>
</dbReference>
<dbReference type="SMART" id="SM00033">
    <property type="entry name" value="CH"/>
    <property type="match status" value="1"/>
</dbReference>
<evidence type="ECO:0000259" key="2">
    <source>
        <dbReference type="PROSITE" id="PS50021"/>
    </source>
</evidence>
<dbReference type="GO" id="GO:0007015">
    <property type="term" value="P:actin filament organization"/>
    <property type="evidence" value="ECO:0007669"/>
    <property type="project" value="TreeGrafter"/>
</dbReference>
<protein>
    <submittedName>
        <fullName evidence="3">Muscle-specific protein 20</fullName>
    </submittedName>
</protein>
<comment type="similarity">
    <text evidence="1">Belongs to the calponin family.</text>
</comment>
<dbReference type="InterPro" id="IPR036872">
    <property type="entry name" value="CH_dom_sf"/>
</dbReference>
<keyword evidence="4" id="KW-1185">Reference proteome</keyword>
<dbReference type="Pfam" id="PF00402">
    <property type="entry name" value="Calponin"/>
    <property type="match status" value="1"/>
</dbReference>
<dbReference type="PROSITE" id="PS50021">
    <property type="entry name" value="CH"/>
    <property type="match status" value="1"/>
</dbReference>
<dbReference type="InterPro" id="IPR003096">
    <property type="entry name" value="SM22_calponin"/>
</dbReference>
<accession>A0A6A4W6E2</accession>
<dbReference type="InterPro" id="IPR000557">
    <property type="entry name" value="Calponin_repeat"/>
</dbReference>
<name>A0A6A4W6E2_AMPAM</name>
<comment type="caution">
    <text evidence="3">The sequence shown here is derived from an EMBL/GenBank/DDBJ whole genome shotgun (WGS) entry which is preliminary data.</text>
</comment>
<proteinExistence type="inferred from homology"/>
<sequence>MPWIFGGRDKAQEEEVQRWIETVTGEQWPAGVPYSDFLRDGEALCKLMNSLSPGCIKRINTSGSSFNYMDNIHSFLRAAVAYGVADVDLFEGSDLLEGRNIERVTRAIQAVARQAHRHPEYRGPLMGPRPAQPNVRHFDEQTLAAGSATLTQQTGYNRGATQAGLSFGKPRRIIIGK</sequence>